<reference evidence="3 4" key="1">
    <citation type="submission" date="2020-08" db="EMBL/GenBank/DDBJ databases">
        <title>A Genomic Blueprint of the Chicken Gut Microbiome.</title>
        <authorList>
            <person name="Gilroy R."/>
            <person name="Ravi A."/>
            <person name="Getino M."/>
            <person name="Pursley I."/>
            <person name="Horton D.L."/>
            <person name="Alikhan N.-F."/>
            <person name="Baker D."/>
            <person name="Gharbi K."/>
            <person name="Hall N."/>
            <person name="Watson M."/>
            <person name="Adriaenssens E.M."/>
            <person name="Foster-Nyarko E."/>
            <person name="Jarju S."/>
            <person name="Secka A."/>
            <person name="Antonio M."/>
            <person name="Oren A."/>
            <person name="Chaudhuri R."/>
            <person name="La Ragione R.M."/>
            <person name="Hildebrand F."/>
            <person name="Pallen M.J."/>
        </authorList>
    </citation>
    <scope>NUCLEOTIDE SEQUENCE [LARGE SCALE GENOMIC DNA]</scope>
    <source>
        <strain evidence="3 4">Sa1BUA2</strain>
    </source>
</reference>
<gene>
    <name evidence="3" type="primary">terL</name>
    <name evidence="3" type="ORF">H9631_05555</name>
</gene>
<accession>A0ABR8VIG3</accession>
<sequence>MLDSKQKELLVNHLLQNFSEDDAKEILNKYKNKLTGKNGLRKKIAEIDKTYFGKAYFPKYFERPSPEFHKEIEDHLQKILDGVLKNVCVIAPRGFSKSTLGSFKIPLYCLLFHKKPFILLVSASEDMAQDFLKSIRKELETNEAILEDFGELKGNTWNSDKLELTNNTCIMAKGADSTLRGIKYGEMRPHLVISDDIQKDSSSASESKMQALKNFYYESLGNIGDTYTSNLFIGTRMGEDDLVLDVQNNPTYFSLFYQAVISFATNEKLWVEWEEIVNDLSNPYRLSAAETFFENNKEAMLEGTEVIWQEKMDYYDLMMKKIEIGNDAFSKELQNDPKSTKDRIFQELHYHDGVDPHEMEEVVLTIDPSLGKNNRADFSAITVLGKDTDGYFNVIEGDCRRLKPDVLIKAVIEKVKMYPVNRIGVETVNFQELLLEQLRKELIKNGFYIDIVSINSRSKKHERIVALQPHISNGYVKFNKNNKIYNQQVLDYTAKAKNDDAPDSLEMAVSLFKEHSRLQSFDRKLLGI</sequence>
<dbReference type="InterPro" id="IPR006517">
    <property type="entry name" value="Phage_terminase_lsu-like_C"/>
</dbReference>
<dbReference type="Gene3D" id="3.40.50.300">
    <property type="entry name" value="P-loop containing nucleotide triphosphate hydrolases"/>
    <property type="match status" value="1"/>
</dbReference>
<feature type="domain" description="Terminase large subunit gp17-like C-terminal" evidence="2">
    <location>
        <begin position="365"/>
        <end position="510"/>
    </location>
</feature>
<dbReference type="RefSeq" id="WP_191810765.1">
    <property type="nucleotide sequence ID" value="NZ_JACSPV010000007.1"/>
</dbReference>
<keyword evidence="1" id="KW-1188">Viral release from host cell</keyword>
<dbReference type="EMBL" id="JACSPV010000007">
    <property type="protein sequence ID" value="MBD8004542.1"/>
    <property type="molecule type" value="Genomic_DNA"/>
</dbReference>
<evidence type="ECO:0000313" key="3">
    <source>
        <dbReference type="EMBL" id="MBD8004542.1"/>
    </source>
</evidence>
<evidence type="ECO:0000256" key="1">
    <source>
        <dbReference type="ARBA" id="ARBA00022612"/>
    </source>
</evidence>
<dbReference type="Gene3D" id="3.30.420.240">
    <property type="match status" value="1"/>
</dbReference>
<dbReference type="Proteomes" id="UP000648182">
    <property type="component" value="Unassembled WGS sequence"/>
</dbReference>
<protein>
    <submittedName>
        <fullName evidence="3">Phage terminase large subunit</fullName>
    </submittedName>
</protein>
<dbReference type="NCBIfam" id="TIGR01630">
    <property type="entry name" value="psiM2_ORF9"/>
    <property type="match status" value="1"/>
</dbReference>
<evidence type="ECO:0000259" key="2">
    <source>
        <dbReference type="Pfam" id="PF17289"/>
    </source>
</evidence>
<name>A0ABR8VIG3_9BACI</name>
<evidence type="ECO:0000313" key="4">
    <source>
        <dbReference type="Proteomes" id="UP000648182"/>
    </source>
</evidence>
<proteinExistence type="predicted"/>
<keyword evidence="4" id="KW-1185">Reference proteome</keyword>
<dbReference type="InterPro" id="IPR035421">
    <property type="entry name" value="Terminase_6C"/>
</dbReference>
<organism evidence="3 4">
    <name type="scientific">Bacillus norwichensis</name>
    <dbReference type="NCBI Taxonomy" id="2762217"/>
    <lineage>
        <taxon>Bacteria</taxon>
        <taxon>Bacillati</taxon>
        <taxon>Bacillota</taxon>
        <taxon>Bacilli</taxon>
        <taxon>Bacillales</taxon>
        <taxon>Bacillaceae</taxon>
        <taxon>Bacillus</taxon>
    </lineage>
</organism>
<comment type="caution">
    <text evidence="3">The sequence shown here is derived from an EMBL/GenBank/DDBJ whole genome shotgun (WGS) entry which is preliminary data.</text>
</comment>
<dbReference type="InterPro" id="IPR027417">
    <property type="entry name" value="P-loop_NTPase"/>
</dbReference>
<dbReference type="Pfam" id="PF17289">
    <property type="entry name" value="Terminase_6C"/>
    <property type="match status" value="1"/>
</dbReference>